<dbReference type="PANTHER" id="PTHR43884">
    <property type="entry name" value="ACYL-COA DEHYDROGENASE"/>
    <property type="match status" value="1"/>
</dbReference>
<dbReference type="eggNOG" id="COG1960">
    <property type="taxonomic scope" value="Bacteria"/>
</dbReference>
<feature type="domain" description="Acyl-CoA dehydrogenase/oxidase N-terminal" evidence="9">
    <location>
        <begin position="23"/>
        <end position="131"/>
    </location>
</feature>
<dbReference type="InterPro" id="IPR037069">
    <property type="entry name" value="AcylCoA_DH/ox_N_sf"/>
</dbReference>
<evidence type="ECO:0000259" key="7">
    <source>
        <dbReference type="Pfam" id="PF00441"/>
    </source>
</evidence>
<dbReference type="InterPro" id="IPR036250">
    <property type="entry name" value="AcylCo_DH-like_C"/>
</dbReference>
<dbReference type="PIRSF" id="PIRSF016578">
    <property type="entry name" value="HsaA"/>
    <property type="match status" value="1"/>
</dbReference>
<dbReference type="InterPro" id="IPR009100">
    <property type="entry name" value="AcylCoA_DH/oxidase_NM_dom_sf"/>
</dbReference>
<keyword evidence="5 6" id="KW-0560">Oxidoreductase</keyword>
<dbReference type="SUPFAM" id="SSF47203">
    <property type="entry name" value="Acyl-CoA dehydrogenase C-terminal domain-like"/>
    <property type="match status" value="1"/>
</dbReference>
<sequence>MYSLTPESTSRTRHEVPMEFQLTDAQRALQDAARKFAREVVRPKAAHYDETATFPLDLLTTAWELGLLNMAIPAEYGGVGLSHLDQTIVAEELSWGCAGVATSIIANDLANLPIILHATEEQKKRLLTPFTEKLKFSSFCLTEPEAGSDVANMQTTARLDGDHYVLNGAKCFITNGGQASQYTVFATVDKGKKHKGITCFVVEGRPEGLSVSKHENKMGQRASETVSLTFEDVRVPVANRIGEEGQGFAIAMATLDNSRPLTAMFSVGIARAALEHSMEYSTQRRTFGKPIIEHQAIQFMIADMAMNTHAARMLTYESAWLLDEGKRNSLQSSYAKCFAADMAMKVATDAVQVYGGYGYIKEYPVEKLMRDAKLIQVYEGTSQVQRLVIARELFK</sequence>
<evidence type="ECO:0000256" key="1">
    <source>
        <dbReference type="ARBA" id="ARBA00001974"/>
    </source>
</evidence>
<protein>
    <submittedName>
        <fullName evidence="10">Acyl-CoA dehydrogenase</fullName>
    </submittedName>
</protein>
<dbReference type="InterPro" id="IPR006091">
    <property type="entry name" value="Acyl-CoA_Oxase/DH_mid-dom"/>
</dbReference>
<dbReference type="GO" id="GO:0003995">
    <property type="term" value="F:acyl-CoA dehydrogenase activity"/>
    <property type="evidence" value="ECO:0007669"/>
    <property type="project" value="InterPro"/>
</dbReference>
<keyword evidence="11" id="KW-1185">Reference proteome</keyword>
<dbReference type="PANTHER" id="PTHR43884:SF12">
    <property type="entry name" value="ISOVALERYL-COA DEHYDROGENASE, MITOCHONDRIAL-RELATED"/>
    <property type="match status" value="1"/>
</dbReference>
<keyword evidence="4 6" id="KW-0274">FAD</keyword>
<evidence type="ECO:0000256" key="4">
    <source>
        <dbReference type="ARBA" id="ARBA00022827"/>
    </source>
</evidence>
<dbReference type="STRING" id="246197.MXAN_5921"/>
<dbReference type="Proteomes" id="UP000002402">
    <property type="component" value="Chromosome"/>
</dbReference>
<dbReference type="Pfam" id="PF02770">
    <property type="entry name" value="Acyl-CoA_dh_M"/>
    <property type="match status" value="1"/>
</dbReference>
<organism evidence="10 11">
    <name type="scientific">Myxococcus xanthus (strain DK1622)</name>
    <dbReference type="NCBI Taxonomy" id="246197"/>
    <lineage>
        <taxon>Bacteria</taxon>
        <taxon>Pseudomonadati</taxon>
        <taxon>Myxococcota</taxon>
        <taxon>Myxococcia</taxon>
        <taxon>Myxococcales</taxon>
        <taxon>Cystobacterineae</taxon>
        <taxon>Myxococcaceae</taxon>
        <taxon>Myxococcus</taxon>
    </lineage>
</organism>
<accession>Q1CZW5</accession>
<dbReference type="FunFam" id="1.20.140.10:FF:000011">
    <property type="entry name" value="Medium-chain specific acyl-CoA dehydrogenase, mitochondrial"/>
    <property type="match status" value="1"/>
</dbReference>
<dbReference type="Pfam" id="PF02771">
    <property type="entry name" value="Acyl-CoA_dh_N"/>
    <property type="match status" value="1"/>
</dbReference>
<dbReference type="FunFam" id="2.40.110.10:FF:000001">
    <property type="entry name" value="Acyl-CoA dehydrogenase, mitochondrial"/>
    <property type="match status" value="1"/>
</dbReference>
<proteinExistence type="inferred from homology"/>
<gene>
    <name evidence="10" type="ordered locus">MXAN_5921</name>
</gene>
<feature type="domain" description="Acyl-CoA dehydrogenase/oxidase C-terminal" evidence="7">
    <location>
        <begin position="245"/>
        <end position="393"/>
    </location>
</feature>
<reference evidence="10 11" key="1">
    <citation type="journal article" date="2006" name="Proc. Natl. Acad. Sci. U.S.A.">
        <title>Evolution of sensory complexity recorded in a myxobacterial genome.</title>
        <authorList>
            <person name="Goldman B.S."/>
            <person name="Nierman W.C."/>
            <person name="Kaiser D."/>
            <person name="Slater S.C."/>
            <person name="Durkin A.S."/>
            <person name="Eisen J.A."/>
            <person name="Ronning C.M."/>
            <person name="Barbazuk W.B."/>
            <person name="Blanchard M."/>
            <person name="Field C."/>
            <person name="Halling C."/>
            <person name="Hinkle G."/>
            <person name="Iartchuk O."/>
            <person name="Kim H.S."/>
            <person name="Mackenzie C."/>
            <person name="Madupu R."/>
            <person name="Miller N."/>
            <person name="Shvartsbeyn A."/>
            <person name="Sullivan S.A."/>
            <person name="Vaudin M."/>
            <person name="Wiegand R."/>
            <person name="Kaplan H.B."/>
        </authorList>
    </citation>
    <scope>NUCLEOTIDE SEQUENCE [LARGE SCALE GENOMIC DNA]</scope>
    <source>
        <strain evidence="11">DK1622</strain>
    </source>
</reference>
<evidence type="ECO:0000256" key="6">
    <source>
        <dbReference type="RuleBase" id="RU362125"/>
    </source>
</evidence>
<name>Q1CZW5_MYXXD</name>
<dbReference type="Gene3D" id="1.10.540.10">
    <property type="entry name" value="Acyl-CoA dehydrogenase/oxidase, N-terminal domain"/>
    <property type="match status" value="1"/>
</dbReference>
<evidence type="ECO:0000313" key="10">
    <source>
        <dbReference type="EMBL" id="ABF89869.1"/>
    </source>
</evidence>
<dbReference type="PROSITE" id="PS00073">
    <property type="entry name" value="ACYL_COA_DH_2"/>
    <property type="match status" value="1"/>
</dbReference>
<dbReference type="InterPro" id="IPR013786">
    <property type="entry name" value="AcylCoA_DH/ox_N"/>
</dbReference>
<dbReference type="EnsemblBacteria" id="ABF89869">
    <property type="protein sequence ID" value="ABF89869"/>
    <property type="gene ID" value="MXAN_5921"/>
</dbReference>
<dbReference type="InterPro" id="IPR046373">
    <property type="entry name" value="Acyl-CoA_Oxase/DH_mid-dom_sf"/>
</dbReference>
<dbReference type="Pfam" id="PF00441">
    <property type="entry name" value="Acyl-CoA_dh_1"/>
    <property type="match status" value="1"/>
</dbReference>
<dbReference type="AlphaFoldDB" id="Q1CZW5"/>
<evidence type="ECO:0000256" key="2">
    <source>
        <dbReference type="ARBA" id="ARBA00009347"/>
    </source>
</evidence>
<dbReference type="InterPro" id="IPR009075">
    <property type="entry name" value="AcylCo_DH/oxidase_C"/>
</dbReference>
<dbReference type="HOGENOM" id="CLU_018204_0_2_7"/>
<comment type="similarity">
    <text evidence="2 6">Belongs to the acyl-CoA dehydrogenase family.</text>
</comment>
<dbReference type="EMBL" id="CP000113">
    <property type="protein sequence ID" value="ABF89869.1"/>
    <property type="molecule type" value="Genomic_DNA"/>
</dbReference>
<dbReference type="Gene3D" id="2.40.110.10">
    <property type="entry name" value="Butyryl-CoA Dehydrogenase, subunit A, domain 2"/>
    <property type="match status" value="1"/>
</dbReference>
<dbReference type="KEGG" id="mxa:MXAN_5921"/>
<dbReference type="InterPro" id="IPR006089">
    <property type="entry name" value="Acyl-CoA_DH_CS"/>
</dbReference>
<dbReference type="Gene3D" id="1.20.140.10">
    <property type="entry name" value="Butyryl-CoA Dehydrogenase, subunit A, domain 3"/>
    <property type="match status" value="1"/>
</dbReference>
<dbReference type="SUPFAM" id="SSF56645">
    <property type="entry name" value="Acyl-CoA dehydrogenase NM domain-like"/>
    <property type="match status" value="1"/>
</dbReference>
<feature type="domain" description="Acyl-CoA oxidase/dehydrogenase middle" evidence="8">
    <location>
        <begin position="138"/>
        <end position="233"/>
    </location>
</feature>
<dbReference type="FunFam" id="1.10.540.10:FF:000026">
    <property type="entry name" value="Acyl-CoA dehydrogenase medium chain"/>
    <property type="match status" value="1"/>
</dbReference>
<evidence type="ECO:0000259" key="9">
    <source>
        <dbReference type="Pfam" id="PF02771"/>
    </source>
</evidence>
<dbReference type="GO" id="GO:0050660">
    <property type="term" value="F:flavin adenine dinucleotide binding"/>
    <property type="evidence" value="ECO:0007669"/>
    <property type="project" value="InterPro"/>
</dbReference>
<evidence type="ECO:0000259" key="8">
    <source>
        <dbReference type="Pfam" id="PF02770"/>
    </source>
</evidence>
<comment type="cofactor">
    <cofactor evidence="1 6">
        <name>FAD</name>
        <dbReference type="ChEBI" id="CHEBI:57692"/>
    </cofactor>
</comment>
<evidence type="ECO:0000313" key="11">
    <source>
        <dbReference type="Proteomes" id="UP000002402"/>
    </source>
</evidence>
<evidence type="ECO:0000256" key="3">
    <source>
        <dbReference type="ARBA" id="ARBA00022630"/>
    </source>
</evidence>
<keyword evidence="3 6" id="KW-0285">Flavoprotein</keyword>
<evidence type="ECO:0000256" key="5">
    <source>
        <dbReference type="ARBA" id="ARBA00023002"/>
    </source>
</evidence>